<evidence type="ECO:0000313" key="1">
    <source>
        <dbReference type="EMBL" id="KAI5673724.1"/>
    </source>
</evidence>
<gene>
    <name evidence="1" type="ORF">M9H77_14088</name>
</gene>
<name>A0ACC0BM82_CATRO</name>
<dbReference type="EMBL" id="CM044703">
    <property type="protein sequence ID" value="KAI5673724.1"/>
    <property type="molecule type" value="Genomic_DNA"/>
</dbReference>
<keyword evidence="2" id="KW-1185">Reference proteome</keyword>
<comment type="caution">
    <text evidence="1">The sequence shown here is derived from an EMBL/GenBank/DDBJ whole genome shotgun (WGS) entry which is preliminary data.</text>
</comment>
<dbReference type="Proteomes" id="UP001060085">
    <property type="component" value="Linkage Group LG03"/>
</dbReference>
<organism evidence="1 2">
    <name type="scientific">Catharanthus roseus</name>
    <name type="common">Madagascar periwinkle</name>
    <name type="synonym">Vinca rosea</name>
    <dbReference type="NCBI Taxonomy" id="4058"/>
    <lineage>
        <taxon>Eukaryota</taxon>
        <taxon>Viridiplantae</taxon>
        <taxon>Streptophyta</taxon>
        <taxon>Embryophyta</taxon>
        <taxon>Tracheophyta</taxon>
        <taxon>Spermatophyta</taxon>
        <taxon>Magnoliopsida</taxon>
        <taxon>eudicotyledons</taxon>
        <taxon>Gunneridae</taxon>
        <taxon>Pentapetalae</taxon>
        <taxon>asterids</taxon>
        <taxon>lamiids</taxon>
        <taxon>Gentianales</taxon>
        <taxon>Apocynaceae</taxon>
        <taxon>Rauvolfioideae</taxon>
        <taxon>Vinceae</taxon>
        <taxon>Catharanthinae</taxon>
        <taxon>Catharanthus</taxon>
    </lineage>
</organism>
<sequence>MSHSGEAASLKRKRPGSNPVTQSLPDAERAVLNVITSKENMGIWVRDIKKETNLSDTVVNKSLKSLLGKKLIKEFVNIQNKGRKHYMAMEFEPSKEVTGGAWYVEGNLDKGFINELKELCLRIISLQKVATVETVYDFLEKKKAVKVACTKQQIAEIVNSLVLDNEIIEVKSTGLGEYHSIPIGEQCYRIANVAGVDKGPKIGAMASIPCGMCPRISQCTPDGIISPRTCVYYKKWLDIDF</sequence>
<protein>
    <submittedName>
        <fullName evidence="1">Uncharacterized protein</fullName>
    </submittedName>
</protein>
<proteinExistence type="predicted"/>
<accession>A0ACC0BM82</accession>
<reference evidence="2" key="1">
    <citation type="journal article" date="2023" name="Nat. Plants">
        <title>Single-cell RNA sequencing provides a high-resolution roadmap for understanding the multicellular compartmentation of specialized metabolism.</title>
        <authorList>
            <person name="Sun S."/>
            <person name="Shen X."/>
            <person name="Li Y."/>
            <person name="Li Y."/>
            <person name="Wang S."/>
            <person name="Li R."/>
            <person name="Zhang H."/>
            <person name="Shen G."/>
            <person name="Guo B."/>
            <person name="Wei J."/>
            <person name="Xu J."/>
            <person name="St-Pierre B."/>
            <person name="Chen S."/>
            <person name="Sun C."/>
        </authorList>
    </citation>
    <scope>NUCLEOTIDE SEQUENCE [LARGE SCALE GENOMIC DNA]</scope>
</reference>
<evidence type="ECO:0000313" key="2">
    <source>
        <dbReference type="Proteomes" id="UP001060085"/>
    </source>
</evidence>